<dbReference type="STRING" id="1150625.Q75_03370"/>
<dbReference type="PATRIC" id="fig|1150625.3.peg.705"/>
<comment type="caution">
    <text evidence="1">The sequence shown here is derived from an EMBL/GenBank/DDBJ whole genome shotgun (WGS) entry which is preliminary data.</text>
</comment>
<accession>A0A147KB47</accession>
<evidence type="ECO:0000313" key="1">
    <source>
        <dbReference type="EMBL" id="KUP08111.1"/>
    </source>
</evidence>
<evidence type="ECO:0000313" key="2">
    <source>
        <dbReference type="Proteomes" id="UP000074108"/>
    </source>
</evidence>
<reference evidence="1 2" key="1">
    <citation type="journal article" date="2016" name="Front. Microbiol.">
        <title>Microevolution Analysis of Bacillus coahuilensis Unveils Differences in Phosphorus Acquisition Strategies and Their Regulation.</title>
        <authorList>
            <person name="Gomez-Lunar Z."/>
            <person name="Hernandez-Gonzalez I."/>
            <person name="Rodriguez-Torres M.D."/>
            <person name="Souza V."/>
            <person name="Olmedo-Alvarez G."/>
        </authorList>
    </citation>
    <scope>NUCLEOTIDE SEQUENCE [LARGE SCALE GENOMIC DNA]</scope>
    <source>
        <strain evidence="2">p1.1.43</strain>
    </source>
</reference>
<name>A0A147KB47_9BACI</name>
<keyword evidence="2" id="KW-1185">Reference proteome</keyword>
<sequence length="67" mass="7520">MFIGLLATGLILGIMVRFGMKAFTSGYGFANDLENNPVLLKVCNNCNHRIPRNYTKNLCPHCHKPLQ</sequence>
<dbReference type="AlphaFoldDB" id="A0A147KB47"/>
<gene>
    <name evidence="1" type="ORF">Q75_03370</name>
</gene>
<dbReference type="EMBL" id="LDYG01000017">
    <property type="protein sequence ID" value="KUP08111.1"/>
    <property type="molecule type" value="Genomic_DNA"/>
</dbReference>
<organism evidence="1 2">
    <name type="scientific">Bacillus coahuilensis p1.1.43</name>
    <dbReference type="NCBI Taxonomy" id="1150625"/>
    <lineage>
        <taxon>Bacteria</taxon>
        <taxon>Bacillati</taxon>
        <taxon>Bacillota</taxon>
        <taxon>Bacilli</taxon>
        <taxon>Bacillales</taxon>
        <taxon>Bacillaceae</taxon>
        <taxon>Bacillus</taxon>
    </lineage>
</organism>
<protein>
    <submittedName>
        <fullName evidence="1">Uncharacterized protein</fullName>
    </submittedName>
</protein>
<dbReference type="Proteomes" id="UP000074108">
    <property type="component" value="Unassembled WGS sequence"/>
</dbReference>
<proteinExistence type="predicted"/>